<dbReference type="GO" id="GO:0016740">
    <property type="term" value="F:transferase activity"/>
    <property type="evidence" value="ECO:0007669"/>
    <property type="project" value="UniProtKB-KW"/>
</dbReference>
<evidence type="ECO:0000313" key="3">
    <source>
        <dbReference type="Proteomes" id="UP000484842"/>
    </source>
</evidence>
<keyword evidence="3" id="KW-1185">Reference proteome</keyword>
<dbReference type="SUPFAM" id="SSF56112">
    <property type="entry name" value="Protein kinase-like (PK-like)"/>
    <property type="match status" value="1"/>
</dbReference>
<organism evidence="2 3">
    <name type="scientific">Deinococcus terrestris</name>
    <dbReference type="NCBI Taxonomy" id="2651870"/>
    <lineage>
        <taxon>Bacteria</taxon>
        <taxon>Thermotogati</taxon>
        <taxon>Deinococcota</taxon>
        <taxon>Deinococci</taxon>
        <taxon>Deinococcales</taxon>
        <taxon>Deinococcaceae</taxon>
        <taxon>Deinococcus</taxon>
    </lineage>
</organism>
<sequence length="295" mass="31720">MAWLDAELRVQGLTRTGEPTVLKHWQISLLWRVPTSGGPVYLKAVPDFFAREVRVTPARAAGVPGAAPPVLAADEGRGLLLLADAGTDVDAPDLPALLRHVARVQRASLPLLPALGLEDRGPAQVRSRLADLFSDEVLLVGEEGGLTPGEAGRLRALRPELEAALTRLEASPLPLTLGHGDLHGGNVVERAGEFTLLDWSDACVTHPFLDANAAYLTAHGTPTPPEDIAAAHDAYLSEWADLAPLDDLRGLHADALRAGELFRALGYVDNIQPHVEDPQEWRGAHLEHLRKVLPE</sequence>
<name>A0A7X1NX44_9DEIO</name>
<dbReference type="Pfam" id="PF01636">
    <property type="entry name" value="APH"/>
    <property type="match status" value="1"/>
</dbReference>
<dbReference type="AlphaFoldDB" id="A0A7X1NX44"/>
<evidence type="ECO:0000259" key="1">
    <source>
        <dbReference type="Pfam" id="PF01636"/>
    </source>
</evidence>
<gene>
    <name evidence="2" type="ORF">F8S09_10335</name>
</gene>
<dbReference type="EMBL" id="WBSL01000004">
    <property type="protein sequence ID" value="MPY67084.1"/>
    <property type="molecule type" value="Genomic_DNA"/>
</dbReference>
<proteinExistence type="predicted"/>
<feature type="domain" description="Aminoglycoside phosphotransferase" evidence="1">
    <location>
        <begin position="49"/>
        <end position="245"/>
    </location>
</feature>
<dbReference type="InterPro" id="IPR002575">
    <property type="entry name" value="Aminoglycoside_PTrfase"/>
</dbReference>
<reference evidence="2 3" key="1">
    <citation type="submission" date="2019-10" db="EMBL/GenBank/DDBJ databases">
        <title>Deinococcus sp. isolated from soil.</title>
        <authorList>
            <person name="Li Y."/>
            <person name="Wang J."/>
        </authorList>
    </citation>
    <scope>NUCLEOTIDE SEQUENCE [LARGE SCALE GENOMIC DNA]</scope>
    <source>
        <strain evidence="2 3">SDU3-2</strain>
    </source>
</reference>
<dbReference type="Proteomes" id="UP000484842">
    <property type="component" value="Unassembled WGS sequence"/>
</dbReference>
<comment type="caution">
    <text evidence="2">The sequence shown here is derived from an EMBL/GenBank/DDBJ whole genome shotgun (WGS) entry which is preliminary data.</text>
</comment>
<evidence type="ECO:0000313" key="2">
    <source>
        <dbReference type="EMBL" id="MPY67084.1"/>
    </source>
</evidence>
<dbReference type="InterPro" id="IPR011009">
    <property type="entry name" value="Kinase-like_dom_sf"/>
</dbReference>
<protein>
    <submittedName>
        <fullName evidence="2">Phosphotransferase</fullName>
    </submittedName>
</protein>
<keyword evidence="2" id="KW-0808">Transferase</keyword>
<dbReference type="Gene3D" id="3.90.1200.10">
    <property type="match status" value="1"/>
</dbReference>
<accession>A0A7X1NX44</accession>